<dbReference type="Gene3D" id="3.40.50.10330">
    <property type="entry name" value="Probable inorganic polyphosphate/atp-NAD kinase, domain 1"/>
    <property type="match status" value="1"/>
</dbReference>
<dbReference type="Pfam" id="PF00781">
    <property type="entry name" value="DAGK_cat"/>
    <property type="match status" value="1"/>
</dbReference>
<evidence type="ECO:0000256" key="11">
    <source>
        <dbReference type="ARBA" id="ARBA00023209"/>
    </source>
</evidence>
<proteinExistence type="inferred from homology"/>
<keyword evidence="7" id="KW-0418">Kinase</keyword>
<dbReference type="PANTHER" id="PTHR12358:SF106">
    <property type="entry name" value="LIPID KINASE YEGS"/>
    <property type="match status" value="1"/>
</dbReference>
<reference evidence="14 15" key="1">
    <citation type="submission" date="2016-10" db="EMBL/GenBank/DDBJ databases">
        <title>Draft genome sequences of four alkaliphilic bacteria belonging to the Anaerobacillus genus.</title>
        <authorList>
            <person name="Bassil N.M."/>
            <person name="Lloyd J.R."/>
        </authorList>
    </citation>
    <scope>NUCLEOTIDE SEQUENCE [LARGE SCALE GENOMIC DNA]</scope>
    <source>
        <strain evidence="14 15">DSM 15340</strain>
    </source>
</reference>
<dbReference type="InterPro" id="IPR045540">
    <property type="entry name" value="YegS/DAGK_C"/>
</dbReference>
<evidence type="ECO:0000259" key="13">
    <source>
        <dbReference type="PROSITE" id="PS50146"/>
    </source>
</evidence>
<evidence type="ECO:0000256" key="3">
    <source>
        <dbReference type="ARBA" id="ARBA00022516"/>
    </source>
</evidence>
<dbReference type="Gene3D" id="2.60.200.40">
    <property type="match status" value="1"/>
</dbReference>
<dbReference type="Pfam" id="PF19279">
    <property type="entry name" value="YegS_C"/>
    <property type="match status" value="1"/>
</dbReference>
<dbReference type="PANTHER" id="PTHR12358">
    <property type="entry name" value="SPHINGOSINE KINASE"/>
    <property type="match status" value="1"/>
</dbReference>
<feature type="domain" description="DAGKc" evidence="13">
    <location>
        <begin position="1"/>
        <end position="125"/>
    </location>
</feature>
<keyword evidence="11" id="KW-0594">Phospholipid biosynthesis</keyword>
<dbReference type="Proteomes" id="UP000180098">
    <property type="component" value="Unassembled WGS sequence"/>
</dbReference>
<dbReference type="GO" id="GO:0005886">
    <property type="term" value="C:plasma membrane"/>
    <property type="evidence" value="ECO:0007669"/>
    <property type="project" value="TreeGrafter"/>
</dbReference>
<evidence type="ECO:0000256" key="5">
    <source>
        <dbReference type="ARBA" id="ARBA00022723"/>
    </source>
</evidence>
<dbReference type="EMBL" id="MLQQ01000001">
    <property type="protein sequence ID" value="OIJ15786.1"/>
    <property type="molecule type" value="Genomic_DNA"/>
</dbReference>
<evidence type="ECO:0000256" key="2">
    <source>
        <dbReference type="ARBA" id="ARBA00005983"/>
    </source>
</evidence>
<evidence type="ECO:0000256" key="4">
    <source>
        <dbReference type="ARBA" id="ARBA00022679"/>
    </source>
</evidence>
<dbReference type="SMART" id="SM00046">
    <property type="entry name" value="DAGKc"/>
    <property type="match status" value="1"/>
</dbReference>
<name>A0A1S2LTW3_9BACI</name>
<evidence type="ECO:0000256" key="12">
    <source>
        <dbReference type="ARBA" id="ARBA00023264"/>
    </source>
</evidence>
<keyword evidence="5" id="KW-0479">Metal-binding</keyword>
<dbReference type="InterPro" id="IPR017438">
    <property type="entry name" value="ATP-NAD_kinase_N"/>
</dbReference>
<keyword evidence="4" id="KW-0808">Transferase</keyword>
<dbReference type="GO" id="GO:0005524">
    <property type="term" value="F:ATP binding"/>
    <property type="evidence" value="ECO:0007669"/>
    <property type="project" value="UniProtKB-KW"/>
</dbReference>
<evidence type="ECO:0000256" key="7">
    <source>
        <dbReference type="ARBA" id="ARBA00022777"/>
    </source>
</evidence>
<dbReference type="NCBIfam" id="TIGR00147">
    <property type="entry name" value="YegS/Rv2252/BmrU family lipid kinase"/>
    <property type="match status" value="1"/>
</dbReference>
<dbReference type="SUPFAM" id="SSF111331">
    <property type="entry name" value="NAD kinase/diacylglycerol kinase-like"/>
    <property type="match status" value="1"/>
</dbReference>
<keyword evidence="9" id="KW-0460">Magnesium</keyword>
<keyword evidence="15" id="KW-1185">Reference proteome</keyword>
<dbReference type="InterPro" id="IPR001206">
    <property type="entry name" value="Diacylglycerol_kinase_cat_dom"/>
</dbReference>
<keyword evidence="3" id="KW-0444">Lipid biosynthesis</keyword>
<evidence type="ECO:0000256" key="8">
    <source>
        <dbReference type="ARBA" id="ARBA00022840"/>
    </source>
</evidence>
<dbReference type="InterPro" id="IPR050187">
    <property type="entry name" value="Lipid_Phosphate_FormReg"/>
</dbReference>
<dbReference type="GO" id="GO:0008654">
    <property type="term" value="P:phospholipid biosynthetic process"/>
    <property type="evidence" value="ECO:0007669"/>
    <property type="project" value="UniProtKB-KW"/>
</dbReference>
<comment type="similarity">
    <text evidence="2">Belongs to the diacylglycerol/lipid kinase family.</text>
</comment>
<dbReference type="AlphaFoldDB" id="A0A1S2LTW3"/>
<accession>A0A1S2LTW3</accession>
<dbReference type="GO" id="GO:0046872">
    <property type="term" value="F:metal ion binding"/>
    <property type="evidence" value="ECO:0007669"/>
    <property type="project" value="UniProtKB-KW"/>
</dbReference>
<gene>
    <name evidence="14" type="ORF">BKP35_01990</name>
</gene>
<evidence type="ECO:0000256" key="10">
    <source>
        <dbReference type="ARBA" id="ARBA00023098"/>
    </source>
</evidence>
<evidence type="ECO:0000313" key="14">
    <source>
        <dbReference type="EMBL" id="OIJ15786.1"/>
    </source>
</evidence>
<dbReference type="InterPro" id="IPR016064">
    <property type="entry name" value="NAD/diacylglycerol_kinase_sf"/>
</dbReference>
<dbReference type="InterPro" id="IPR005218">
    <property type="entry name" value="Diacylglycerol/lipid_kinase"/>
</dbReference>
<keyword evidence="6" id="KW-0547">Nucleotide-binding</keyword>
<comment type="cofactor">
    <cofactor evidence="1">
        <name>Mg(2+)</name>
        <dbReference type="ChEBI" id="CHEBI:18420"/>
    </cofactor>
</comment>
<evidence type="ECO:0000256" key="1">
    <source>
        <dbReference type="ARBA" id="ARBA00001946"/>
    </source>
</evidence>
<dbReference type="PROSITE" id="PS50146">
    <property type="entry name" value="DAGK"/>
    <property type="match status" value="1"/>
</dbReference>
<comment type="caution">
    <text evidence="14">The sequence shown here is derived from an EMBL/GenBank/DDBJ whole genome shotgun (WGS) entry which is preliminary data.</text>
</comment>
<keyword evidence="8" id="KW-0067">ATP-binding</keyword>
<evidence type="ECO:0000256" key="9">
    <source>
        <dbReference type="ARBA" id="ARBA00022842"/>
    </source>
</evidence>
<keyword evidence="12" id="KW-1208">Phospholipid metabolism</keyword>
<keyword evidence="10" id="KW-0443">Lipid metabolism</keyword>
<dbReference type="GO" id="GO:0016301">
    <property type="term" value="F:kinase activity"/>
    <property type="evidence" value="ECO:0007669"/>
    <property type="project" value="UniProtKB-KW"/>
</dbReference>
<organism evidence="14 15">
    <name type="scientific">Anaerobacillus arseniciselenatis</name>
    <dbReference type="NCBI Taxonomy" id="85682"/>
    <lineage>
        <taxon>Bacteria</taxon>
        <taxon>Bacillati</taxon>
        <taxon>Bacillota</taxon>
        <taxon>Bacilli</taxon>
        <taxon>Bacillales</taxon>
        <taxon>Bacillaceae</taxon>
        <taxon>Anaerobacillus</taxon>
    </lineage>
</organism>
<protein>
    <recommendedName>
        <fullName evidence="13">DAGKc domain-containing protein</fullName>
    </recommendedName>
</protein>
<evidence type="ECO:0000256" key="6">
    <source>
        <dbReference type="ARBA" id="ARBA00022741"/>
    </source>
</evidence>
<sequence>MYLFLVNNQSGNGFKVWKKISKILLKKNIEYKAIIIKKDAKEMLKIKDELTTNIKALVIIGGDGTIQKAVSYIGDTEIPIGIIPAGSGNDFARALNIPKNIQKALKKILLMNTTTIDVMQVNNQLCLTVVGVGFDAKVTEITNQSKIKKWLNYFRIGKFAYIFSVLRAVLSYKPTDVEINIDGKTKSYRNVWLIAIANTPYYGGGLKICPDADESDNNINLCIAHSLSRIELLLFFPLVFIGKHTLHRSVSTLEGQSIQVTSKESILVQGDGEMLGTTPTSISIKRKNLKVII</sequence>
<evidence type="ECO:0000313" key="15">
    <source>
        <dbReference type="Proteomes" id="UP000180098"/>
    </source>
</evidence>